<dbReference type="PIRSF" id="PIRSF005902">
    <property type="entry name" value="DNase_TatD"/>
    <property type="match status" value="1"/>
</dbReference>
<feature type="binding site" evidence="1">
    <location>
        <position position="208"/>
    </location>
    <ligand>
        <name>a divalent metal cation</name>
        <dbReference type="ChEBI" id="CHEBI:60240"/>
        <label>2</label>
    </ligand>
</feature>
<dbReference type="SUPFAM" id="SSF51556">
    <property type="entry name" value="Metallo-dependent hydrolases"/>
    <property type="match status" value="1"/>
</dbReference>
<organism evidence="3 4">
    <name type="scientific">Bifidobacterium tsurumiense</name>
    <dbReference type="NCBI Taxonomy" id="356829"/>
    <lineage>
        <taxon>Bacteria</taxon>
        <taxon>Bacillati</taxon>
        <taxon>Actinomycetota</taxon>
        <taxon>Actinomycetes</taxon>
        <taxon>Bifidobacteriales</taxon>
        <taxon>Bifidobacteriaceae</taxon>
        <taxon>Bifidobacterium</taxon>
    </lineage>
</organism>
<dbReference type="eggNOG" id="COG0084">
    <property type="taxonomic scope" value="Bacteria"/>
</dbReference>
<evidence type="ECO:0000313" key="4">
    <source>
        <dbReference type="Proteomes" id="UP000029080"/>
    </source>
</evidence>
<protein>
    <submittedName>
        <fullName evidence="3">Putative deoxyribonuclease</fullName>
    </submittedName>
</protein>
<dbReference type="PANTHER" id="PTHR46124:SF2">
    <property type="entry name" value="D-AMINOACYL-TRNA DEACYLASE"/>
    <property type="match status" value="1"/>
</dbReference>
<dbReference type="Proteomes" id="UP000029080">
    <property type="component" value="Unassembled WGS sequence"/>
</dbReference>
<feature type="binding site" evidence="1">
    <location>
        <position position="282"/>
    </location>
    <ligand>
        <name>a divalent metal cation</name>
        <dbReference type="ChEBI" id="CHEBI:60240"/>
        <label>1</label>
    </ligand>
</feature>
<sequence>MNSTDSYANAARRLASMSKHRDRSWAPAPEPLAADAHVIDNHTHVASVVPFSRAMSHEAAQKGQPEVPVYSVDEILEQAAQVGVEGIIDVGCELPHLRTAVDMALAHPGQVHAALAIHPNESVLHGHRGVPGPDGLPVRYQPHHDVPFEEALAEVHRLATTYADQVVAIGETGMDLFRTGDGAEEAQREAFRAHIALSKELNLPMQIHDRDAHQPVITTLLADGSPDRTVFHSYSGDAEMAQIAKEHGWYLSFSGTVSYKGNDGIRQSARIVGIDHIMVETDAPYLTPVPYRGRTNAPYMIPYTLRALAGALDMPIDDVARATRRNTQRVYGI</sequence>
<dbReference type="CDD" id="cd01310">
    <property type="entry name" value="TatD_DNAse"/>
    <property type="match status" value="1"/>
</dbReference>
<name>A0A087EI54_9BIFI</name>
<dbReference type="GO" id="GO:0005829">
    <property type="term" value="C:cytosol"/>
    <property type="evidence" value="ECO:0007669"/>
    <property type="project" value="TreeGrafter"/>
</dbReference>
<proteinExistence type="predicted"/>
<accession>A0A087EI54</accession>
<comment type="caution">
    <text evidence="3">The sequence shown here is derived from an EMBL/GenBank/DDBJ whole genome shotgun (WGS) entry which is preliminary data.</text>
</comment>
<feature type="region of interest" description="Disordered" evidence="2">
    <location>
        <begin position="1"/>
        <end position="27"/>
    </location>
</feature>
<gene>
    <name evidence="3" type="ORF">BITS_0700</name>
</gene>
<dbReference type="PANTHER" id="PTHR46124">
    <property type="entry name" value="D-AMINOACYL-TRNA DEACYLASE"/>
    <property type="match status" value="1"/>
</dbReference>
<dbReference type="AlphaFoldDB" id="A0A087EI54"/>
<evidence type="ECO:0000256" key="1">
    <source>
        <dbReference type="PIRSR" id="PIRSR005902-1"/>
    </source>
</evidence>
<dbReference type="InterPro" id="IPR001130">
    <property type="entry name" value="TatD-like"/>
</dbReference>
<dbReference type="STRING" id="356829.BITS_0700"/>
<feature type="binding site" evidence="1">
    <location>
        <position position="232"/>
    </location>
    <ligand>
        <name>a divalent metal cation</name>
        <dbReference type="ChEBI" id="CHEBI:60240"/>
        <label>2</label>
    </ligand>
</feature>
<feature type="binding site" evidence="1">
    <location>
        <position position="171"/>
    </location>
    <ligand>
        <name>a divalent metal cation</name>
        <dbReference type="ChEBI" id="CHEBI:60240"/>
        <label>1</label>
    </ligand>
</feature>
<dbReference type="GO" id="GO:0016788">
    <property type="term" value="F:hydrolase activity, acting on ester bonds"/>
    <property type="evidence" value="ECO:0007669"/>
    <property type="project" value="InterPro"/>
</dbReference>
<dbReference type="GO" id="GO:0046872">
    <property type="term" value="F:metal ion binding"/>
    <property type="evidence" value="ECO:0007669"/>
    <property type="project" value="UniProtKB-KW"/>
</dbReference>
<evidence type="ECO:0000256" key="2">
    <source>
        <dbReference type="SAM" id="MobiDB-lite"/>
    </source>
</evidence>
<keyword evidence="4" id="KW-1185">Reference proteome</keyword>
<keyword evidence="1" id="KW-0479">Metal-binding</keyword>
<evidence type="ECO:0000313" key="3">
    <source>
        <dbReference type="EMBL" id="KFJ07455.1"/>
    </source>
</evidence>
<dbReference type="InterPro" id="IPR032466">
    <property type="entry name" value="Metal_Hydrolase"/>
</dbReference>
<reference evidence="3 4" key="1">
    <citation type="submission" date="2014-03" db="EMBL/GenBank/DDBJ databases">
        <title>Genomics of Bifidobacteria.</title>
        <authorList>
            <person name="Ventura M."/>
            <person name="Milani C."/>
            <person name="Lugli G.A."/>
        </authorList>
    </citation>
    <scope>NUCLEOTIDE SEQUENCE [LARGE SCALE GENOMIC DNA]</scope>
    <source>
        <strain evidence="3 4">JCM 13495</strain>
    </source>
</reference>
<dbReference type="EMBL" id="JGZU01000004">
    <property type="protein sequence ID" value="KFJ07455.1"/>
    <property type="molecule type" value="Genomic_DNA"/>
</dbReference>
<dbReference type="Gene3D" id="3.20.20.140">
    <property type="entry name" value="Metal-dependent hydrolases"/>
    <property type="match status" value="1"/>
</dbReference>
<dbReference type="Pfam" id="PF01026">
    <property type="entry name" value="TatD_DNase"/>
    <property type="match status" value="1"/>
</dbReference>